<evidence type="ECO:0000256" key="1">
    <source>
        <dbReference type="SAM" id="MobiDB-lite"/>
    </source>
</evidence>
<keyword evidence="2" id="KW-0812">Transmembrane</keyword>
<keyword evidence="2" id="KW-1133">Transmembrane helix</keyword>
<feature type="transmembrane region" description="Helical" evidence="2">
    <location>
        <begin position="279"/>
        <end position="300"/>
    </location>
</feature>
<dbReference type="EMBL" id="CP151511">
    <property type="protein sequence ID" value="WZN65091.1"/>
    <property type="molecule type" value="Genomic_DNA"/>
</dbReference>
<organism evidence="3 4">
    <name type="scientific">Chloropicon roscoffensis</name>
    <dbReference type="NCBI Taxonomy" id="1461544"/>
    <lineage>
        <taxon>Eukaryota</taxon>
        <taxon>Viridiplantae</taxon>
        <taxon>Chlorophyta</taxon>
        <taxon>Chloropicophyceae</taxon>
        <taxon>Chloropicales</taxon>
        <taxon>Chloropicaceae</taxon>
        <taxon>Chloropicon</taxon>
    </lineage>
</organism>
<feature type="transmembrane region" description="Helical" evidence="2">
    <location>
        <begin position="214"/>
        <end position="238"/>
    </location>
</feature>
<proteinExistence type="predicted"/>
<evidence type="ECO:0000313" key="3">
    <source>
        <dbReference type="EMBL" id="WZN65091.1"/>
    </source>
</evidence>
<feature type="region of interest" description="Disordered" evidence="1">
    <location>
        <begin position="1"/>
        <end position="40"/>
    </location>
</feature>
<feature type="compositionally biased region" description="Basic and acidic residues" evidence="1">
    <location>
        <begin position="91"/>
        <end position="102"/>
    </location>
</feature>
<accession>A0AAX4PGS1</accession>
<feature type="transmembrane region" description="Helical" evidence="2">
    <location>
        <begin position="250"/>
        <end position="267"/>
    </location>
</feature>
<gene>
    <name evidence="3" type="ORF">HKI87_11g66480</name>
</gene>
<evidence type="ECO:0000313" key="4">
    <source>
        <dbReference type="Proteomes" id="UP001472866"/>
    </source>
</evidence>
<feature type="region of interest" description="Disordered" evidence="1">
    <location>
        <begin position="58"/>
        <end position="102"/>
    </location>
</feature>
<reference evidence="3 4" key="1">
    <citation type="submission" date="2024-03" db="EMBL/GenBank/DDBJ databases">
        <title>Complete genome sequence of the green alga Chloropicon roscoffensis RCC1871.</title>
        <authorList>
            <person name="Lemieux C."/>
            <person name="Pombert J.-F."/>
            <person name="Otis C."/>
            <person name="Turmel M."/>
        </authorList>
    </citation>
    <scope>NUCLEOTIDE SEQUENCE [LARGE SCALE GENOMIC DNA]</scope>
    <source>
        <strain evidence="3 4">RCC1871</strain>
    </source>
</reference>
<keyword evidence="4" id="KW-1185">Reference proteome</keyword>
<name>A0AAX4PGS1_9CHLO</name>
<dbReference type="AlphaFoldDB" id="A0AAX4PGS1"/>
<protein>
    <submittedName>
        <fullName evidence="3">Uncharacterized protein</fullName>
    </submittedName>
</protein>
<sequence length="333" mass="37670">MSNWGLRRLGRRGAHPSCSDRCTTARGDGRLAPASGNRRAAPCVVVPSETPATFRLWAGPCDGPRDSGPSWRLRAAPSSSGDWDESGGDVRPTDRTQRSKDPRYKVRTTYKRGFEWFKFQLLNAIVGSKAARFFLAQWKTLQNLAVAFWVSDRNAFGRGVWRAVAGFVLGTIDDYKKFSLKRCQKRYLWELASKKEAEAMDGIGRFVLGTVLTMVWQVVTPWTSFFWSLILPLAFGYLRSIRPLGIQNRPFPWPVIIGFLAMVPLKFGDAIESVLTGTAYLTPTFAAQLVLLCGLVVFMYRSRNLTYNLRFADQFLRFLDGVKRERVDGLFKQ</sequence>
<dbReference type="Proteomes" id="UP001472866">
    <property type="component" value="Chromosome 11"/>
</dbReference>
<keyword evidence="2" id="KW-0472">Membrane</keyword>
<evidence type="ECO:0000256" key="2">
    <source>
        <dbReference type="SAM" id="Phobius"/>
    </source>
</evidence>